<accession>A0A4Z1SWD7</accession>
<keyword evidence="2" id="KW-1185">Reference proteome</keyword>
<dbReference type="Proteomes" id="UP000315496">
    <property type="component" value="Chromosome 3"/>
</dbReference>
<gene>
    <name evidence="1" type="ORF">GMRT_12656</name>
</gene>
<name>A0A4Z1SWD7_GIAMU</name>
<evidence type="ECO:0000313" key="1">
    <source>
        <dbReference type="EMBL" id="TNJ27848.1"/>
    </source>
</evidence>
<reference evidence="1 2" key="1">
    <citation type="submission" date="2019-05" db="EMBL/GenBank/DDBJ databases">
        <title>The compact genome of Giardia muris reveals important steps in the evolution of intestinal protozoan parasites.</title>
        <authorList>
            <person name="Xu F."/>
            <person name="Jimenez-Gonzalez A."/>
            <person name="Einarsson E."/>
            <person name="Astvaldsson A."/>
            <person name="Peirasmaki D."/>
            <person name="Eckmann L."/>
            <person name="Andersson J.O."/>
            <person name="Svard S.G."/>
            <person name="Jerlstrom-Hultqvist J."/>
        </authorList>
    </citation>
    <scope>NUCLEOTIDE SEQUENCE [LARGE SCALE GENOMIC DNA]</scope>
    <source>
        <strain evidence="1 2">Roberts-Thomson</strain>
    </source>
</reference>
<proteinExistence type="predicted"/>
<dbReference type="InterPro" id="IPR011012">
    <property type="entry name" value="Longin-like_dom_sf"/>
</dbReference>
<dbReference type="Gene3D" id="3.30.450.60">
    <property type="match status" value="1"/>
</dbReference>
<comment type="caution">
    <text evidence="1">The sequence shown here is derived from an EMBL/GenBank/DDBJ whole genome shotgun (WGS) entry which is preliminary data.</text>
</comment>
<dbReference type="VEuPathDB" id="GiardiaDB:GMRT_12656"/>
<dbReference type="SUPFAM" id="SSF64356">
    <property type="entry name" value="SNARE-like"/>
    <property type="match status" value="1"/>
</dbReference>
<dbReference type="AlphaFoldDB" id="A0A4Z1SWD7"/>
<evidence type="ECO:0000313" key="2">
    <source>
        <dbReference type="Proteomes" id="UP000315496"/>
    </source>
</evidence>
<dbReference type="OrthoDB" id="10249988at2759"/>
<protein>
    <submittedName>
        <fullName evidence="1">Coatomer zeta subunit</fullName>
    </submittedName>
</protein>
<dbReference type="EMBL" id="VDLU01000003">
    <property type="protein sequence ID" value="TNJ27848.1"/>
    <property type="molecule type" value="Genomic_DNA"/>
</dbReference>
<organism evidence="1 2">
    <name type="scientific">Giardia muris</name>
    <dbReference type="NCBI Taxonomy" id="5742"/>
    <lineage>
        <taxon>Eukaryota</taxon>
        <taxon>Metamonada</taxon>
        <taxon>Diplomonadida</taxon>
        <taxon>Hexamitidae</taxon>
        <taxon>Giardiinae</taxon>
        <taxon>Giardia</taxon>
    </lineage>
</organism>
<sequence length="157" mass="16719">MEPQLAALALVDASGAPIYAQAYDPGLREALPAYLQGLLGAVVRQLTTVSQLYNDSRPVIYKRLGGLVLFVVGAPGENELLLCDIVAAVGEAIGTVVDGVYTPEVCRDNYARLCVALSQVVDSGYYLSETQPELPVEKGFVQTAVEGLRFVVSTITN</sequence>